<dbReference type="EMBL" id="DQ149023">
    <property type="protein sequence ID" value="ABA47065.1"/>
    <property type="molecule type" value="Genomic_DNA"/>
</dbReference>
<sequence length="48" mass="5232">MATRSKSLSGGKLIESKPKKTRQGMGQHTKLSATSRNGAKKRYRGQGK</sequence>
<name>Q0QZD2_BPSYS</name>
<protein>
    <submittedName>
        <fullName evidence="2">Gp96</fullName>
    </submittedName>
</protein>
<proteinExistence type="predicted"/>
<evidence type="ECO:0000313" key="2">
    <source>
        <dbReference type="EMBL" id="ABA47065.1"/>
    </source>
</evidence>
<dbReference type="KEGG" id="vg:4239096"/>
<reference evidence="2 3" key="1">
    <citation type="journal article" date="2007" name="Environ. Microbiol.">
        <title>Genomic and structural analysis of Syn9, a cyanophage infecting marine Prochlorococcus and Synechococcus.</title>
        <authorList>
            <person name="Weigele P.R."/>
            <person name="Pope W.H."/>
            <person name="Pedulla M.L."/>
            <person name="Houtz J.M."/>
            <person name="Smith A.L."/>
            <person name="Conway J.F."/>
            <person name="King J."/>
            <person name="Hatfull G.F."/>
            <person name="Lawrence J.G."/>
            <person name="Hendrix R.W."/>
        </authorList>
    </citation>
    <scope>NUCLEOTIDE SEQUENCE</scope>
</reference>
<dbReference type="OrthoDB" id="27555at10239"/>
<dbReference type="GeneID" id="4239096"/>
<organism evidence="2 3">
    <name type="scientific">Synechococcus phage syn9</name>
    <dbReference type="NCBI Taxonomy" id="382359"/>
    <lineage>
        <taxon>Viruses</taxon>
        <taxon>Duplodnaviria</taxon>
        <taxon>Heunggongvirae</taxon>
        <taxon>Uroviricota</taxon>
        <taxon>Caudoviricetes</taxon>
        <taxon>Pantevenvirales</taxon>
        <taxon>Kyanoviridae</taxon>
        <taxon>Ormenosvirus</taxon>
        <taxon>Ormenosvirus syn9</taxon>
    </lineage>
</organism>
<dbReference type="Proteomes" id="UP000000909">
    <property type="component" value="Segment"/>
</dbReference>
<dbReference type="RefSeq" id="YP_717763.1">
    <property type="nucleotide sequence ID" value="NC_008296.2"/>
</dbReference>
<evidence type="ECO:0000256" key="1">
    <source>
        <dbReference type="SAM" id="MobiDB-lite"/>
    </source>
</evidence>
<accession>Q0QZD2</accession>
<feature type="region of interest" description="Disordered" evidence="1">
    <location>
        <begin position="1"/>
        <end position="48"/>
    </location>
</feature>
<organismHost>
    <name type="scientific">Synechococcus</name>
    <dbReference type="NCBI Taxonomy" id="1129"/>
</organismHost>
<feature type="compositionally biased region" description="Polar residues" evidence="1">
    <location>
        <begin position="24"/>
        <end position="37"/>
    </location>
</feature>
<keyword evidence="3" id="KW-1185">Reference proteome</keyword>
<feature type="compositionally biased region" description="Basic residues" evidence="1">
    <location>
        <begin position="38"/>
        <end position="48"/>
    </location>
</feature>
<evidence type="ECO:0000313" key="3">
    <source>
        <dbReference type="Proteomes" id="UP000000909"/>
    </source>
</evidence>